<accession>A0A852R6Y4</accession>
<dbReference type="InterPro" id="IPR050743">
    <property type="entry name" value="2-oxoacid_DH_E2_comp"/>
</dbReference>
<keyword evidence="6" id="KW-1185">Reference proteome</keyword>
<comment type="cofactor">
    <cofactor evidence="1">
        <name>(R)-lipoate</name>
        <dbReference type="ChEBI" id="CHEBI:83088"/>
    </cofactor>
</comment>
<dbReference type="GO" id="GO:0016407">
    <property type="term" value="F:acetyltransferase activity"/>
    <property type="evidence" value="ECO:0007669"/>
    <property type="project" value="TreeGrafter"/>
</dbReference>
<reference evidence="5 6" key="1">
    <citation type="submission" date="2020-07" db="EMBL/GenBank/DDBJ databases">
        <title>Sequencing the genomes of 1000 actinobacteria strains.</title>
        <authorList>
            <person name="Klenk H.-P."/>
        </authorList>
    </citation>
    <scope>NUCLEOTIDE SEQUENCE [LARGE SCALE GENOMIC DNA]</scope>
    <source>
        <strain evidence="5 6">DSM 19082</strain>
    </source>
</reference>
<dbReference type="Pfam" id="PF00198">
    <property type="entry name" value="2-oxoacid_dh"/>
    <property type="match status" value="1"/>
</dbReference>
<name>A0A852R6Y4_9ACTN</name>
<proteinExistence type="predicted"/>
<protein>
    <submittedName>
        <fullName evidence="5">Pyruvate/2-oxoglutarate dehydrogenase complex dihydrolipoamide acyltransferase (E2) component</fullName>
    </submittedName>
</protein>
<dbReference type="SUPFAM" id="SSF52777">
    <property type="entry name" value="CoA-dependent acyltransferases"/>
    <property type="match status" value="1"/>
</dbReference>
<dbReference type="PANTHER" id="PTHR43178">
    <property type="entry name" value="DIHYDROLIPOAMIDE ACETYLTRANSFERASE COMPONENT OF PYRUVATE DEHYDROGENASE COMPLEX"/>
    <property type="match status" value="1"/>
</dbReference>
<dbReference type="Proteomes" id="UP000582231">
    <property type="component" value="Unassembled WGS sequence"/>
</dbReference>
<dbReference type="GO" id="GO:0031405">
    <property type="term" value="F:lipoic acid binding"/>
    <property type="evidence" value="ECO:0007669"/>
    <property type="project" value="TreeGrafter"/>
</dbReference>
<gene>
    <name evidence="5" type="ORF">BJ958_000897</name>
</gene>
<organism evidence="5 6">
    <name type="scientific">Nocardioides kongjuensis</name>
    <dbReference type="NCBI Taxonomy" id="349522"/>
    <lineage>
        <taxon>Bacteria</taxon>
        <taxon>Bacillati</taxon>
        <taxon>Actinomycetota</taxon>
        <taxon>Actinomycetes</taxon>
        <taxon>Propionibacteriales</taxon>
        <taxon>Nocardioidaceae</taxon>
        <taxon>Nocardioides</taxon>
    </lineage>
</organism>
<dbReference type="EMBL" id="JACCBF010000001">
    <property type="protein sequence ID" value="NYD29351.1"/>
    <property type="molecule type" value="Genomic_DNA"/>
</dbReference>
<dbReference type="GO" id="GO:0005737">
    <property type="term" value="C:cytoplasm"/>
    <property type="evidence" value="ECO:0007669"/>
    <property type="project" value="TreeGrafter"/>
</dbReference>
<comment type="caution">
    <text evidence="5">The sequence shown here is derived from an EMBL/GenBank/DDBJ whole genome shotgun (WGS) entry which is preliminary data.</text>
</comment>
<evidence type="ECO:0000256" key="3">
    <source>
        <dbReference type="ARBA" id="ARBA00023315"/>
    </source>
</evidence>
<keyword evidence="5" id="KW-0670">Pyruvate</keyword>
<keyword evidence="2 5" id="KW-0808">Transferase</keyword>
<evidence type="ECO:0000256" key="2">
    <source>
        <dbReference type="ARBA" id="ARBA00022679"/>
    </source>
</evidence>
<evidence type="ECO:0000313" key="5">
    <source>
        <dbReference type="EMBL" id="NYD29351.1"/>
    </source>
</evidence>
<dbReference type="Gene3D" id="3.30.559.10">
    <property type="entry name" value="Chloramphenicol acetyltransferase-like domain"/>
    <property type="match status" value="1"/>
</dbReference>
<dbReference type="PANTHER" id="PTHR43178:SF5">
    <property type="entry name" value="LIPOAMIDE ACYLTRANSFERASE COMPONENT OF BRANCHED-CHAIN ALPHA-KETO ACID DEHYDROGENASE COMPLEX, MITOCHONDRIAL"/>
    <property type="match status" value="1"/>
</dbReference>
<evidence type="ECO:0000313" key="6">
    <source>
        <dbReference type="Proteomes" id="UP000582231"/>
    </source>
</evidence>
<evidence type="ECO:0000256" key="1">
    <source>
        <dbReference type="ARBA" id="ARBA00001938"/>
    </source>
</evidence>
<keyword evidence="3 5" id="KW-0012">Acyltransferase</keyword>
<dbReference type="InterPro" id="IPR001078">
    <property type="entry name" value="2-oxoacid_DH_actylTfrase"/>
</dbReference>
<sequence>MIEVDVEEVLRLRRQIVAGGGEAPSLLGFFARAAVLALRDHPVINSALSEESELTYFDVEHLGMAVDTPKGLMVPVIRNAGDLGALELTNAIRDVAERTRTGRIAPEELGGGTFTITNTGSRKALFDTPIINQPQSAILGIGAVVPRPVAIADGEGHYEVEVRSMMYLALSYDHRVVDGADAARYLDSVRGNLADPQGLLEARAEVVA</sequence>
<dbReference type="InterPro" id="IPR023213">
    <property type="entry name" value="CAT-like_dom_sf"/>
</dbReference>
<dbReference type="AlphaFoldDB" id="A0A852R6Y4"/>
<evidence type="ECO:0000259" key="4">
    <source>
        <dbReference type="Pfam" id="PF00198"/>
    </source>
</evidence>
<feature type="domain" description="2-oxoacid dehydrogenase acyltransferase catalytic" evidence="4">
    <location>
        <begin position="3"/>
        <end position="200"/>
    </location>
</feature>